<evidence type="ECO:0000313" key="1">
    <source>
        <dbReference type="EMBL" id="KAH7283627.1"/>
    </source>
</evidence>
<organism evidence="1 2">
    <name type="scientific">Ceratopteris richardii</name>
    <name type="common">Triangle waterfern</name>
    <dbReference type="NCBI Taxonomy" id="49495"/>
    <lineage>
        <taxon>Eukaryota</taxon>
        <taxon>Viridiplantae</taxon>
        <taxon>Streptophyta</taxon>
        <taxon>Embryophyta</taxon>
        <taxon>Tracheophyta</taxon>
        <taxon>Polypodiopsida</taxon>
        <taxon>Polypodiidae</taxon>
        <taxon>Polypodiales</taxon>
        <taxon>Pteridineae</taxon>
        <taxon>Pteridaceae</taxon>
        <taxon>Parkerioideae</taxon>
        <taxon>Ceratopteris</taxon>
    </lineage>
</organism>
<comment type="caution">
    <text evidence="1">The sequence shown here is derived from an EMBL/GenBank/DDBJ whole genome shotgun (WGS) entry which is preliminary data.</text>
</comment>
<dbReference type="AlphaFoldDB" id="A0A8T2QHN0"/>
<dbReference type="PANTHER" id="PTHR33116:SF78">
    <property type="entry name" value="OS12G0587133 PROTEIN"/>
    <property type="match status" value="1"/>
</dbReference>
<dbReference type="PANTHER" id="PTHR33116">
    <property type="entry name" value="REVERSE TRANSCRIPTASE ZINC-BINDING DOMAIN-CONTAINING PROTEIN-RELATED-RELATED"/>
    <property type="match status" value="1"/>
</dbReference>
<accession>A0A8T2QHN0</accession>
<dbReference type="EMBL" id="CM035439">
    <property type="protein sequence ID" value="KAH7283627.1"/>
    <property type="molecule type" value="Genomic_DNA"/>
</dbReference>
<reference evidence="1" key="1">
    <citation type="submission" date="2021-08" db="EMBL/GenBank/DDBJ databases">
        <title>WGS assembly of Ceratopteris richardii.</title>
        <authorList>
            <person name="Marchant D.B."/>
            <person name="Chen G."/>
            <person name="Jenkins J."/>
            <person name="Shu S."/>
            <person name="Leebens-Mack J."/>
            <person name="Grimwood J."/>
            <person name="Schmutz J."/>
            <person name="Soltis P."/>
            <person name="Soltis D."/>
            <person name="Chen Z.-H."/>
        </authorList>
    </citation>
    <scope>NUCLEOTIDE SEQUENCE</scope>
    <source>
        <strain evidence="1">Whitten #5841</strain>
        <tissue evidence="1">Leaf</tissue>
    </source>
</reference>
<keyword evidence="2" id="KW-1185">Reference proteome</keyword>
<protein>
    <submittedName>
        <fullName evidence="1">Uncharacterized protein</fullName>
    </submittedName>
</protein>
<proteinExistence type="predicted"/>
<name>A0A8T2QHN0_CERRI</name>
<evidence type="ECO:0000313" key="2">
    <source>
        <dbReference type="Proteomes" id="UP000825935"/>
    </source>
</evidence>
<dbReference type="Proteomes" id="UP000825935">
    <property type="component" value="Chromosome 34"/>
</dbReference>
<gene>
    <name evidence="1" type="ORF">KP509_34G016700</name>
</gene>
<sequence length="376" mass="43925">MGKSTLINISARHFHFPSWQGRKIERGVSFRHLGYPLGINVSAKEQIQWVICRMKSKLNVWHAAQWPLHTRLRIVQSFLQPYIMYYLLLLDWKKCHLYIFDCFIENFLWNKAHNRALVASSWDFICQPKSKGGLGILHLHSHMLARREAFIMRITSVHKPLWTDVFWKIMENVEVYYKGSWKLNVWNKFFSHARLQSSYATLSMLVRSFKQTASSLKWNGRQRYLGNSFGSMSPYWSFLSNPPLAYSLGVAARYLNNKGIDSIAKCYDSKWEFLSFLAVRRIYVVGPAYRSKWVQLLLFLQEFQIPLSIDASHPWRDCFSLNIHDGGMVQLQHIIFLWSIVAALLPCPISYGNCAKCQLGGMQDFQLYGTHPLLTR</sequence>